<feature type="domain" description="Nephrocystin 3-like N-terminal" evidence="2">
    <location>
        <begin position="20"/>
        <end position="192"/>
    </location>
</feature>
<protein>
    <recommendedName>
        <fullName evidence="2">Nephrocystin 3-like N-terminal domain-containing protein</fullName>
    </recommendedName>
</protein>
<dbReference type="Proteomes" id="UP000758603">
    <property type="component" value="Unassembled WGS sequence"/>
</dbReference>
<name>A0A9P9A3I3_9PEZI</name>
<organism evidence="3 4">
    <name type="scientific">Truncatella angustata</name>
    <dbReference type="NCBI Taxonomy" id="152316"/>
    <lineage>
        <taxon>Eukaryota</taxon>
        <taxon>Fungi</taxon>
        <taxon>Dikarya</taxon>
        <taxon>Ascomycota</taxon>
        <taxon>Pezizomycotina</taxon>
        <taxon>Sordariomycetes</taxon>
        <taxon>Xylariomycetidae</taxon>
        <taxon>Amphisphaeriales</taxon>
        <taxon>Sporocadaceae</taxon>
        <taxon>Truncatella</taxon>
    </lineage>
</organism>
<evidence type="ECO:0000313" key="4">
    <source>
        <dbReference type="Proteomes" id="UP000758603"/>
    </source>
</evidence>
<accession>A0A9P9A3I3</accession>
<dbReference type="Gene3D" id="3.40.50.300">
    <property type="entry name" value="P-loop containing nucleotide triphosphate hydrolases"/>
    <property type="match status" value="1"/>
</dbReference>
<comment type="caution">
    <text evidence="3">The sequence shown here is derived from an EMBL/GenBank/DDBJ whole genome shotgun (WGS) entry which is preliminary data.</text>
</comment>
<evidence type="ECO:0000259" key="2">
    <source>
        <dbReference type="Pfam" id="PF24883"/>
    </source>
</evidence>
<dbReference type="OrthoDB" id="3885310at2759"/>
<dbReference type="EMBL" id="JAGPXC010000001">
    <property type="protein sequence ID" value="KAH6660497.1"/>
    <property type="molecule type" value="Genomic_DNA"/>
</dbReference>
<dbReference type="AlphaFoldDB" id="A0A9P9A3I3"/>
<dbReference type="InterPro" id="IPR056884">
    <property type="entry name" value="NPHP3-like_N"/>
</dbReference>
<sequence>MAIRIASSHKSSHVYEDVFDVLLQSEQYRLWKRDDIKWQLRCVGGPGSGKTTFSSQVVQDLKTDFRDSNTIVVSVFLQPSHTTCSVDNAVSFTELLLGEVERQLGLALNIGCGSRKSLNAGSLVAPRFSCPETLHCGDLHRAIASHINLSDRTFLIIDDLDVIWPNLDGYFEIERELTYLKGLGMKILTTSRVLIKGDEDLGECDVDLSRKPLDYWWECVACAGVKDYYICNNCKEAGERCHEPAHTAIEFFQPQIVHLDIGNLPLPGFLKYFLEEDHGELGLRSHLKVPVQQGILPPLSNLGRELISPVNEHSAENLVKELAKQANGNIGLALLRLEHISEAESLEKARAIADRIPRPIVELFNAGMLGIASKPAGIYRDLGLQAIKAVGESAGGLSFTGLKERLLTNWQGDTQALEVLLESELGMEEILLASHGFLVPQESKIPSLDCYHSNFHYYIAEHYAQNFDG</sequence>
<proteinExistence type="predicted"/>
<evidence type="ECO:0000256" key="1">
    <source>
        <dbReference type="ARBA" id="ARBA00022737"/>
    </source>
</evidence>
<dbReference type="RefSeq" id="XP_045964628.1">
    <property type="nucleotide sequence ID" value="XM_046100095.1"/>
</dbReference>
<gene>
    <name evidence="3" type="ORF">BKA67DRAFT_53603</name>
</gene>
<keyword evidence="1" id="KW-0677">Repeat</keyword>
<reference evidence="3" key="1">
    <citation type="journal article" date="2021" name="Nat. Commun.">
        <title>Genetic determinants of endophytism in the Arabidopsis root mycobiome.</title>
        <authorList>
            <person name="Mesny F."/>
            <person name="Miyauchi S."/>
            <person name="Thiergart T."/>
            <person name="Pickel B."/>
            <person name="Atanasova L."/>
            <person name="Karlsson M."/>
            <person name="Huettel B."/>
            <person name="Barry K.W."/>
            <person name="Haridas S."/>
            <person name="Chen C."/>
            <person name="Bauer D."/>
            <person name="Andreopoulos W."/>
            <person name="Pangilinan J."/>
            <person name="LaButti K."/>
            <person name="Riley R."/>
            <person name="Lipzen A."/>
            <person name="Clum A."/>
            <person name="Drula E."/>
            <person name="Henrissat B."/>
            <person name="Kohler A."/>
            <person name="Grigoriev I.V."/>
            <person name="Martin F.M."/>
            <person name="Hacquard S."/>
        </authorList>
    </citation>
    <scope>NUCLEOTIDE SEQUENCE</scope>
    <source>
        <strain evidence="3">MPI-SDFR-AT-0073</strain>
    </source>
</reference>
<keyword evidence="4" id="KW-1185">Reference proteome</keyword>
<evidence type="ECO:0000313" key="3">
    <source>
        <dbReference type="EMBL" id="KAH6660497.1"/>
    </source>
</evidence>
<dbReference type="InterPro" id="IPR027417">
    <property type="entry name" value="P-loop_NTPase"/>
</dbReference>
<dbReference type="SUPFAM" id="SSF52540">
    <property type="entry name" value="P-loop containing nucleoside triphosphate hydrolases"/>
    <property type="match status" value="1"/>
</dbReference>
<dbReference type="Pfam" id="PF24883">
    <property type="entry name" value="NPHP3_N"/>
    <property type="match status" value="1"/>
</dbReference>
<dbReference type="GeneID" id="70128987"/>